<feature type="compositionally biased region" description="Polar residues" evidence="8">
    <location>
        <begin position="341"/>
        <end position="352"/>
    </location>
</feature>
<name>A0A6P2BPL1_9ACTN</name>
<dbReference type="InterPro" id="IPR000719">
    <property type="entry name" value="Prot_kinase_dom"/>
</dbReference>
<keyword evidence="11" id="KW-0723">Serine/threonine-protein kinase</keyword>
<keyword evidence="4 7" id="KW-0547">Nucleotide-binding</keyword>
<keyword evidence="9" id="KW-1133">Transmembrane helix</keyword>
<dbReference type="EMBL" id="RPFW01000008">
    <property type="protein sequence ID" value="TVZ00890.1"/>
    <property type="molecule type" value="Genomic_DNA"/>
</dbReference>
<gene>
    <name evidence="11" type="ORF">EAS64_36755</name>
</gene>
<dbReference type="PANTHER" id="PTHR43671:SF13">
    <property type="entry name" value="SERINE_THREONINE-PROTEIN KINASE NEK2"/>
    <property type="match status" value="1"/>
</dbReference>
<dbReference type="GO" id="GO:0005524">
    <property type="term" value="F:ATP binding"/>
    <property type="evidence" value="ECO:0007669"/>
    <property type="project" value="UniProtKB-UniRule"/>
</dbReference>
<organism evidence="11 12">
    <name type="scientific">Trebonia kvetii</name>
    <dbReference type="NCBI Taxonomy" id="2480626"/>
    <lineage>
        <taxon>Bacteria</taxon>
        <taxon>Bacillati</taxon>
        <taxon>Actinomycetota</taxon>
        <taxon>Actinomycetes</taxon>
        <taxon>Streptosporangiales</taxon>
        <taxon>Treboniaceae</taxon>
        <taxon>Trebonia</taxon>
    </lineage>
</organism>
<evidence type="ECO:0000256" key="4">
    <source>
        <dbReference type="ARBA" id="ARBA00022741"/>
    </source>
</evidence>
<comment type="caution">
    <text evidence="11">The sequence shown here is derived from an EMBL/GenBank/DDBJ whole genome shotgun (WGS) entry which is preliminary data.</text>
</comment>
<dbReference type="PROSITE" id="PS00107">
    <property type="entry name" value="PROTEIN_KINASE_ATP"/>
    <property type="match status" value="1"/>
</dbReference>
<feature type="compositionally biased region" description="Pro residues" evidence="8">
    <location>
        <begin position="418"/>
        <end position="438"/>
    </location>
</feature>
<dbReference type="RefSeq" id="WP_145860731.1">
    <property type="nucleotide sequence ID" value="NZ_RPFW01000008.1"/>
</dbReference>
<evidence type="ECO:0000256" key="2">
    <source>
        <dbReference type="ARBA" id="ARBA00012513"/>
    </source>
</evidence>
<feature type="domain" description="Protein kinase" evidence="10">
    <location>
        <begin position="9"/>
        <end position="256"/>
    </location>
</feature>
<feature type="region of interest" description="Disordered" evidence="8">
    <location>
        <begin position="341"/>
        <end position="440"/>
    </location>
</feature>
<dbReference type="InterPro" id="IPR008271">
    <property type="entry name" value="Ser/Thr_kinase_AS"/>
</dbReference>
<keyword evidence="9" id="KW-0472">Membrane</keyword>
<evidence type="ECO:0000256" key="5">
    <source>
        <dbReference type="ARBA" id="ARBA00022777"/>
    </source>
</evidence>
<dbReference type="Gene3D" id="1.10.510.10">
    <property type="entry name" value="Transferase(Phosphotransferase) domain 1"/>
    <property type="match status" value="1"/>
</dbReference>
<sequence>MSAWAVPGYTEEREIGRGASSRVVAAVHMHSGQQVAIKYLAPKLFRDPNFLARFREEVEVLRSLDVPEVVRLYDYVEDPGQGAAIVMELVEGVSLHEMITRQGPTTPESALVVLVGSLLGLASAHELGIVHRDYKPENVLVDSAGNSKLTDFGIAVRAGERGPATGTPLYMAPEQWTGEPATQATDIYSATAVFFECLTGTTPFSGGLGRLAEQHRTAPVPVAMIDQPLRAFIERGMAKDPRNRPAHAVEFVAELISVADYAYGQDWAERGKGELAKRAAALLLLLLGGVAGATGGSFAATLLGGAGRRKRTVFAGAAVGIVAAIAVTTTTLALQSNDTRATTGLASTSTPGTGDPAANSPTSGAATAGTPTTSSPTASSPTASGTATASPTTNPPTSSASATSAPTTSAPATTAPATKPPTTKPPTTTPPTTPPPAPVITVAASPATVSGACPESLSGLTVPGTISSDRAVTVTYHWVRSNQTSTGSAQVKIPAGGTVSVPDSVTPASNQWEIADTLVVTSPSSHSAGTKVAVQCSYQALTLTNPGTQFPTVGQSFTLSLQLSGGNGPYSWSVTGTLPPGLSFSNGVVSGIPTLSGKRYHVTITVTDNEATPQTASASFIIDPLSPIG</sequence>
<evidence type="ECO:0000259" key="10">
    <source>
        <dbReference type="PROSITE" id="PS50011"/>
    </source>
</evidence>
<reference evidence="11 12" key="1">
    <citation type="submission" date="2018-11" db="EMBL/GenBank/DDBJ databases">
        <title>Trebonia kvetii gen.nov., sp.nov., a novel acidophilic actinobacterium, and proposal of the new actinobacterial family Treboniaceae fam. nov.</title>
        <authorList>
            <person name="Rapoport D."/>
            <person name="Sagova-Mareckova M."/>
            <person name="Sedlacek I."/>
            <person name="Provaznik J."/>
            <person name="Kralova S."/>
            <person name="Pavlinic D."/>
            <person name="Benes V."/>
            <person name="Kopecky J."/>
        </authorList>
    </citation>
    <scope>NUCLEOTIDE SEQUENCE [LARGE SCALE GENOMIC DNA]</scope>
    <source>
        <strain evidence="11 12">15Tr583</strain>
    </source>
</reference>
<evidence type="ECO:0000256" key="9">
    <source>
        <dbReference type="SAM" id="Phobius"/>
    </source>
</evidence>
<dbReference type="SUPFAM" id="SSF56112">
    <property type="entry name" value="Protein kinase-like (PK-like)"/>
    <property type="match status" value="1"/>
</dbReference>
<dbReference type="CDD" id="cd14014">
    <property type="entry name" value="STKc_PknB_like"/>
    <property type="match status" value="1"/>
</dbReference>
<keyword evidence="9" id="KW-0812">Transmembrane</keyword>
<dbReference type="AlphaFoldDB" id="A0A6P2BPL1"/>
<evidence type="ECO:0000256" key="8">
    <source>
        <dbReference type="SAM" id="MobiDB-lite"/>
    </source>
</evidence>
<keyword evidence="6 7" id="KW-0067">ATP-binding</keyword>
<evidence type="ECO:0000256" key="1">
    <source>
        <dbReference type="ARBA" id="ARBA00010886"/>
    </source>
</evidence>
<accession>A0A6P2BPL1</accession>
<dbReference type="PROSITE" id="PS00108">
    <property type="entry name" value="PROTEIN_KINASE_ST"/>
    <property type="match status" value="1"/>
</dbReference>
<dbReference type="OrthoDB" id="9762443at2"/>
<feature type="binding site" evidence="7">
    <location>
        <position position="38"/>
    </location>
    <ligand>
        <name>ATP</name>
        <dbReference type="ChEBI" id="CHEBI:30616"/>
    </ligand>
</feature>
<dbReference type="Proteomes" id="UP000460272">
    <property type="component" value="Unassembled WGS sequence"/>
</dbReference>
<keyword evidence="12" id="KW-1185">Reference proteome</keyword>
<evidence type="ECO:0000256" key="3">
    <source>
        <dbReference type="ARBA" id="ARBA00022679"/>
    </source>
</evidence>
<evidence type="ECO:0000256" key="6">
    <source>
        <dbReference type="ARBA" id="ARBA00022840"/>
    </source>
</evidence>
<proteinExistence type="inferred from homology"/>
<feature type="transmembrane region" description="Helical" evidence="9">
    <location>
        <begin position="313"/>
        <end position="334"/>
    </location>
</feature>
<dbReference type="PROSITE" id="PS50011">
    <property type="entry name" value="PROTEIN_KINASE_DOM"/>
    <property type="match status" value="1"/>
</dbReference>
<dbReference type="InterPro" id="IPR050660">
    <property type="entry name" value="NEK_Ser/Thr_kinase"/>
</dbReference>
<evidence type="ECO:0000313" key="11">
    <source>
        <dbReference type="EMBL" id="TVZ00890.1"/>
    </source>
</evidence>
<dbReference type="Pfam" id="PF00069">
    <property type="entry name" value="Pkinase"/>
    <property type="match status" value="1"/>
</dbReference>
<dbReference type="GO" id="GO:0004674">
    <property type="term" value="F:protein serine/threonine kinase activity"/>
    <property type="evidence" value="ECO:0007669"/>
    <property type="project" value="UniProtKB-KW"/>
</dbReference>
<keyword evidence="5 11" id="KW-0418">Kinase</keyword>
<dbReference type="InterPro" id="IPR017441">
    <property type="entry name" value="Protein_kinase_ATP_BS"/>
</dbReference>
<evidence type="ECO:0000313" key="12">
    <source>
        <dbReference type="Proteomes" id="UP000460272"/>
    </source>
</evidence>
<evidence type="ECO:0000256" key="7">
    <source>
        <dbReference type="PROSITE-ProRule" id="PRU10141"/>
    </source>
</evidence>
<protein>
    <recommendedName>
        <fullName evidence="2">non-specific serine/threonine protein kinase</fullName>
        <ecNumber evidence="2">2.7.11.1</ecNumber>
    </recommendedName>
</protein>
<dbReference type="EC" id="2.7.11.1" evidence="2"/>
<feature type="compositionally biased region" description="Low complexity" evidence="8">
    <location>
        <begin position="356"/>
        <end position="417"/>
    </location>
</feature>
<feature type="transmembrane region" description="Helical" evidence="9">
    <location>
        <begin position="280"/>
        <end position="306"/>
    </location>
</feature>
<dbReference type="InterPro" id="IPR011009">
    <property type="entry name" value="Kinase-like_dom_sf"/>
</dbReference>
<dbReference type="PANTHER" id="PTHR43671">
    <property type="entry name" value="SERINE/THREONINE-PROTEIN KINASE NEK"/>
    <property type="match status" value="1"/>
</dbReference>
<keyword evidence="3" id="KW-0808">Transferase</keyword>
<comment type="similarity">
    <text evidence="1">Belongs to the protein kinase superfamily. NEK Ser/Thr protein kinase family. NIMA subfamily.</text>
</comment>